<evidence type="ECO:0000313" key="8">
    <source>
        <dbReference type="EMBL" id="ORC34261.1"/>
    </source>
</evidence>
<dbReference type="Proteomes" id="UP000192343">
    <property type="component" value="Unassembled WGS sequence"/>
</dbReference>
<sequence>MEFEQVIVNAQIYLLIFARIFALFQTAPLISSSSIPGVARVALTLFTSLAVFPMVQGFGYPLPDNALGYGMLMMGEAMIGILVGFFITMIYSVLLISGQFYAFQMGFGASVVFDPLAQIELPLMGQFLNLLAMYAFMAASGFMDIFLKGIYRSFQAFRAVDLVLQQEYIVSMLGRGLTNLFGQSLIIAFPVMGTLMLVTVSEGLLAKAAPQMNLLMLGFPIRIGVAFIVLLLTLPAITFAYVTILNSGFLEIMRLFRTGTGAAV</sequence>
<dbReference type="PANTHER" id="PTHR30065:SF1">
    <property type="entry name" value="SURFACE PRESENTATION OF ANTIGENS PROTEIN SPAR"/>
    <property type="match status" value="1"/>
</dbReference>
<evidence type="ECO:0000256" key="7">
    <source>
        <dbReference type="SAM" id="Phobius"/>
    </source>
</evidence>
<proteinExistence type="inferred from homology"/>
<keyword evidence="4 7" id="KW-0812">Transmembrane</keyword>
<dbReference type="PRINTS" id="PR00953">
    <property type="entry name" value="TYPE3IMRPROT"/>
</dbReference>
<keyword evidence="3" id="KW-1003">Cell membrane</keyword>
<keyword evidence="5 7" id="KW-1133">Transmembrane helix</keyword>
<evidence type="ECO:0000256" key="5">
    <source>
        <dbReference type="ARBA" id="ARBA00022989"/>
    </source>
</evidence>
<comment type="subcellular location">
    <subcellularLocation>
        <location evidence="1">Cell membrane</location>
        <topology evidence="1">Multi-pass membrane protein</topology>
    </subcellularLocation>
</comment>
<keyword evidence="8" id="KW-0969">Cilium</keyword>
<evidence type="ECO:0000256" key="1">
    <source>
        <dbReference type="ARBA" id="ARBA00004651"/>
    </source>
</evidence>
<evidence type="ECO:0000256" key="6">
    <source>
        <dbReference type="ARBA" id="ARBA00023136"/>
    </source>
</evidence>
<dbReference type="PANTHER" id="PTHR30065">
    <property type="entry name" value="FLAGELLAR BIOSYNTHETIC PROTEIN FLIR"/>
    <property type="match status" value="1"/>
</dbReference>
<keyword evidence="9" id="KW-1185">Reference proteome</keyword>
<evidence type="ECO:0000313" key="9">
    <source>
        <dbReference type="Proteomes" id="UP000192343"/>
    </source>
</evidence>
<feature type="transmembrane region" description="Helical" evidence="7">
    <location>
        <begin position="180"/>
        <end position="201"/>
    </location>
</feature>
<gene>
    <name evidence="8" type="ORF">B4O97_13185</name>
</gene>
<name>A0A1Y1RW55_9SPIO</name>
<evidence type="ECO:0000256" key="3">
    <source>
        <dbReference type="ARBA" id="ARBA00022475"/>
    </source>
</evidence>
<dbReference type="InterPro" id="IPR002010">
    <property type="entry name" value="T3SS_IM_R"/>
</dbReference>
<evidence type="ECO:0000256" key="2">
    <source>
        <dbReference type="ARBA" id="ARBA00009772"/>
    </source>
</evidence>
<dbReference type="Pfam" id="PF01311">
    <property type="entry name" value="Bac_export_1"/>
    <property type="match status" value="1"/>
</dbReference>
<dbReference type="GO" id="GO:0006605">
    <property type="term" value="P:protein targeting"/>
    <property type="evidence" value="ECO:0007669"/>
    <property type="project" value="InterPro"/>
</dbReference>
<dbReference type="AlphaFoldDB" id="A0A1Y1RW55"/>
<organism evidence="8 9">
    <name type="scientific">Marispirochaeta aestuarii</name>
    <dbReference type="NCBI Taxonomy" id="1963862"/>
    <lineage>
        <taxon>Bacteria</taxon>
        <taxon>Pseudomonadati</taxon>
        <taxon>Spirochaetota</taxon>
        <taxon>Spirochaetia</taxon>
        <taxon>Spirochaetales</taxon>
        <taxon>Spirochaetaceae</taxon>
        <taxon>Marispirochaeta</taxon>
    </lineage>
</organism>
<reference evidence="8 9" key="1">
    <citation type="submission" date="2017-03" db="EMBL/GenBank/DDBJ databases">
        <title>Draft Genome sequence of Marispirochaeta sp. strain JC444.</title>
        <authorList>
            <person name="Shivani Y."/>
            <person name="Subhash Y."/>
            <person name="Sasikala C."/>
            <person name="Ramana C."/>
        </authorList>
    </citation>
    <scope>NUCLEOTIDE SEQUENCE [LARGE SCALE GENOMIC DNA]</scope>
    <source>
        <strain evidence="8 9">JC444</strain>
    </source>
</reference>
<feature type="transmembrane region" description="Helical" evidence="7">
    <location>
        <begin position="12"/>
        <end position="31"/>
    </location>
</feature>
<keyword evidence="8" id="KW-0282">Flagellum</keyword>
<evidence type="ECO:0000256" key="4">
    <source>
        <dbReference type="ARBA" id="ARBA00022692"/>
    </source>
</evidence>
<keyword evidence="6 7" id="KW-0472">Membrane</keyword>
<feature type="transmembrane region" description="Helical" evidence="7">
    <location>
        <begin position="79"/>
        <end position="103"/>
    </location>
</feature>
<dbReference type="EMBL" id="MWQY01000014">
    <property type="protein sequence ID" value="ORC34261.1"/>
    <property type="molecule type" value="Genomic_DNA"/>
</dbReference>
<dbReference type="GO" id="GO:0005886">
    <property type="term" value="C:plasma membrane"/>
    <property type="evidence" value="ECO:0007669"/>
    <property type="project" value="UniProtKB-SubCell"/>
</dbReference>
<protein>
    <submittedName>
        <fullName evidence="8">Flagellar biosynthetic protein FliR</fullName>
    </submittedName>
</protein>
<accession>A0A1Y1RW55</accession>
<feature type="transmembrane region" description="Helical" evidence="7">
    <location>
        <begin position="123"/>
        <end position="147"/>
    </location>
</feature>
<feature type="transmembrane region" description="Helical" evidence="7">
    <location>
        <begin position="221"/>
        <end position="244"/>
    </location>
</feature>
<comment type="similarity">
    <text evidence="2">Belongs to the FliR/MopE/SpaR family.</text>
</comment>
<dbReference type="RefSeq" id="WP_083051494.1">
    <property type="nucleotide sequence ID" value="NZ_MWQY01000014.1"/>
</dbReference>
<dbReference type="OrthoDB" id="363096at2"/>
<dbReference type="STRING" id="1963862.B4O97_13185"/>
<comment type="caution">
    <text evidence="8">The sequence shown here is derived from an EMBL/GenBank/DDBJ whole genome shotgun (WGS) entry which is preliminary data.</text>
</comment>
<keyword evidence="8" id="KW-0966">Cell projection</keyword>
<feature type="transmembrane region" description="Helical" evidence="7">
    <location>
        <begin position="37"/>
        <end position="58"/>
    </location>
</feature>